<keyword evidence="4" id="KW-0808">Transferase</keyword>
<protein>
    <submittedName>
        <fullName evidence="4">Aminomethyl transferase family protein</fullName>
    </submittedName>
</protein>
<dbReference type="InterPro" id="IPR028896">
    <property type="entry name" value="GcvT/YgfZ/DmdA"/>
</dbReference>
<dbReference type="RefSeq" id="WP_169595523.1">
    <property type="nucleotide sequence ID" value="NZ_JABBGK010000010.1"/>
</dbReference>
<comment type="caution">
    <text evidence="4">The sequence shown here is derived from an EMBL/GenBank/DDBJ whole genome shotgun (WGS) entry which is preliminary data.</text>
</comment>
<dbReference type="AlphaFoldDB" id="A0A7Y0B0Q9"/>
<gene>
    <name evidence="4" type="ORF">HHL25_22695</name>
</gene>
<evidence type="ECO:0000256" key="1">
    <source>
        <dbReference type="PIRSR" id="PIRSR006487-1"/>
    </source>
</evidence>
<organism evidence="4 5">
    <name type="scientific">Rhizobium terricola</name>
    <dbReference type="NCBI Taxonomy" id="2728849"/>
    <lineage>
        <taxon>Bacteria</taxon>
        <taxon>Pseudomonadati</taxon>
        <taxon>Pseudomonadota</taxon>
        <taxon>Alphaproteobacteria</taxon>
        <taxon>Hyphomicrobiales</taxon>
        <taxon>Rhizobiaceae</taxon>
        <taxon>Rhizobium/Agrobacterium group</taxon>
        <taxon>Rhizobium</taxon>
    </lineage>
</organism>
<reference evidence="4 5" key="1">
    <citation type="submission" date="2020-04" db="EMBL/GenBank/DDBJ databases">
        <title>Rhizobium sp. S-51 isolated from soil.</title>
        <authorList>
            <person name="Dahal R.H."/>
        </authorList>
    </citation>
    <scope>NUCLEOTIDE SEQUENCE [LARGE SCALE GENOMIC DNA]</scope>
    <source>
        <strain evidence="4 5">S-51</strain>
    </source>
</reference>
<proteinExistence type="predicted"/>
<dbReference type="Pfam" id="PF08669">
    <property type="entry name" value="GCV_T_C"/>
    <property type="match status" value="1"/>
</dbReference>
<sequence length="406" mass="46002">MILDPAQRRAGQIHIATPRLETPFHSRIAALSTTNDWYSWAGYKAPHSVFDDELEYFAIRSTAALFDISPMVKYRIRGVDSERFLNRLTLRDVRKLQPGRVQYTAWCDDHGHVLDDGTLFRLAETDFRLCCQERHLPWLTDSADGFNVTIEEETETLAAVALQGPTSFSVLDAAGFAGVETLKPFQISTFQHQDHEILISRTGFTGDLGYELFAPAEIALSLWDRIWAAGQLFGLQAIGYGALNRTRIEAGFIVANTDFTTAETALRPDRQRLPDEIGLDWLVDPDKPYFNGRDAILKARRTKSLKYILVGLEIEGNVPAEHALVYHRKSREAGIVTAGIWSPTAKRNIAIATLTRPFGEQILDDLWVEIYAMRELQYQKLMKRAKIVPRPFVKLPRRTVTPPGRF</sequence>
<dbReference type="SUPFAM" id="SSF103025">
    <property type="entry name" value="Folate-binding domain"/>
    <property type="match status" value="1"/>
</dbReference>
<dbReference type="InterPro" id="IPR027266">
    <property type="entry name" value="TrmE/GcvT-like"/>
</dbReference>
<evidence type="ECO:0000313" key="5">
    <source>
        <dbReference type="Proteomes" id="UP000541470"/>
    </source>
</evidence>
<dbReference type="GO" id="GO:0016740">
    <property type="term" value="F:transferase activity"/>
    <property type="evidence" value="ECO:0007669"/>
    <property type="project" value="UniProtKB-KW"/>
</dbReference>
<dbReference type="Proteomes" id="UP000541470">
    <property type="component" value="Unassembled WGS sequence"/>
</dbReference>
<feature type="domain" description="GCVT N-terminal" evidence="2">
    <location>
        <begin position="35"/>
        <end position="287"/>
    </location>
</feature>
<feature type="binding site" evidence="1">
    <location>
        <position position="211"/>
    </location>
    <ligand>
        <name>substrate</name>
    </ligand>
</feature>
<dbReference type="InterPro" id="IPR006222">
    <property type="entry name" value="GCVT_N"/>
</dbReference>
<dbReference type="InterPro" id="IPR029043">
    <property type="entry name" value="GcvT/YgfZ_C"/>
</dbReference>
<evidence type="ECO:0000259" key="3">
    <source>
        <dbReference type="Pfam" id="PF08669"/>
    </source>
</evidence>
<dbReference type="PANTHER" id="PTHR43757:SF2">
    <property type="entry name" value="AMINOMETHYLTRANSFERASE, MITOCHONDRIAL"/>
    <property type="match status" value="1"/>
</dbReference>
<dbReference type="PANTHER" id="PTHR43757">
    <property type="entry name" value="AMINOMETHYLTRANSFERASE"/>
    <property type="match status" value="1"/>
</dbReference>
<dbReference type="PIRSF" id="PIRSF006487">
    <property type="entry name" value="GcvT"/>
    <property type="match status" value="1"/>
</dbReference>
<feature type="domain" description="Aminomethyltransferase C-terminal" evidence="3">
    <location>
        <begin position="309"/>
        <end position="394"/>
    </location>
</feature>
<evidence type="ECO:0000313" key="4">
    <source>
        <dbReference type="EMBL" id="NML76954.1"/>
    </source>
</evidence>
<dbReference type="InterPro" id="IPR013977">
    <property type="entry name" value="GcvT_C"/>
</dbReference>
<name>A0A7Y0B0Q9_9HYPH</name>
<accession>A0A7Y0B0Q9</accession>
<evidence type="ECO:0000259" key="2">
    <source>
        <dbReference type="Pfam" id="PF01571"/>
    </source>
</evidence>
<keyword evidence="5" id="KW-1185">Reference proteome</keyword>
<dbReference type="Pfam" id="PF01571">
    <property type="entry name" value="GCV_T"/>
    <property type="match status" value="1"/>
</dbReference>
<dbReference type="Gene3D" id="3.30.1360.120">
    <property type="entry name" value="Probable tRNA modification gtpase trme, domain 1"/>
    <property type="match status" value="1"/>
</dbReference>
<dbReference type="SUPFAM" id="SSF101790">
    <property type="entry name" value="Aminomethyltransferase beta-barrel domain"/>
    <property type="match status" value="1"/>
</dbReference>
<dbReference type="EMBL" id="JABBGK010000010">
    <property type="protein sequence ID" value="NML76954.1"/>
    <property type="molecule type" value="Genomic_DNA"/>
</dbReference>